<sequence length="150" mass="16436">MRIKCPSCFAEFDLLSALDSEAGRSLMGLLAKLEPYLSRPLVAYLSLFRSASRALSWDRALKLAEEVLALESDKARLSTALAKAVEILRDKQAAGGWKPMNNHNYLKRVLEGVSAQAETVVITPLKQDSKPVYKSKTAAALMSLEGLKRG</sequence>
<name>A0A2M7G5Q9_9BACT</name>
<protein>
    <submittedName>
        <fullName evidence="1">Uncharacterized protein</fullName>
    </submittedName>
</protein>
<proteinExistence type="predicted"/>
<comment type="caution">
    <text evidence="1">The sequence shown here is derived from an EMBL/GenBank/DDBJ whole genome shotgun (WGS) entry which is preliminary data.</text>
</comment>
<organism evidence="1 2">
    <name type="scientific">bacterium (Candidatus Blackallbacteria) CG17_big_fil_post_rev_8_21_14_2_50_48_46</name>
    <dbReference type="NCBI Taxonomy" id="2014261"/>
    <lineage>
        <taxon>Bacteria</taxon>
        <taxon>Candidatus Blackallbacteria</taxon>
    </lineage>
</organism>
<dbReference type="EMBL" id="PFFQ01000024">
    <property type="protein sequence ID" value="PIW17331.1"/>
    <property type="molecule type" value="Genomic_DNA"/>
</dbReference>
<dbReference type="Proteomes" id="UP000231019">
    <property type="component" value="Unassembled WGS sequence"/>
</dbReference>
<gene>
    <name evidence="1" type="ORF">COW36_09145</name>
</gene>
<dbReference type="AlphaFoldDB" id="A0A2M7G5Q9"/>
<evidence type="ECO:0000313" key="2">
    <source>
        <dbReference type="Proteomes" id="UP000231019"/>
    </source>
</evidence>
<evidence type="ECO:0000313" key="1">
    <source>
        <dbReference type="EMBL" id="PIW17331.1"/>
    </source>
</evidence>
<reference evidence="1 2" key="1">
    <citation type="submission" date="2017-09" db="EMBL/GenBank/DDBJ databases">
        <title>Depth-based differentiation of microbial function through sediment-hosted aquifers and enrichment of novel symbionts in the deep terrestrial subsurface.</title>
        <authorList>
            <person name="Probst A.J."/>
            <person name="Ladd B."/>
            <person name="Jarett J.K."/>
            <person name="Geller-Mcgrath D.E."/>
            <person name="Sieber C.M."/>
            <person name="Emerson J.B."/>
            <person name="Anantharaman K."/>
            <person name="Thomas B.C."/>
            <person name="Malmstrom R."/>
            <person name="Stieglmeier M."/>
            <person name="Klingl A."/>
            <person name="Woyke T."/>
            <person name="Ryan C.M."/>
            <person name="Banfield J.F."/>
        </authorList>
    </citation>
    <scope>NUCLEOTIDE SEQUENCE [LARGE SCALE GENOMIC DNA]</scope>
    <source>
        <strain evidence="1">CG17_big_fil_post_rev_8_21_14_2_50_48_46</strain>
    </source>
</reference>
<accession>A0A2M7G5Q9</accession>